<protein>
    <submittedName>
        <fullName evidence="1">Ornithine cyclodeaminase family protein</fullName>
    </submittedName>
</protein>
<dbReference type="PIRSF" id="PIRSF001439">
    <property type="entry name" value="CryM"/>
    <property type="match status" value="1"/>
</dbReference>
<dbReference type="SUPFAM" id="SSF51735">
    <property type="entry name" value="NAD(P)-binding Rossmann-fold domains"/>
    <property type="match status" value="1"/>
</dbReference>
<dbReference type="Pfam" id="PF02423">
    <property type="entry name" value="OCD_Mu_crystall"/>
    <property type="match status" value="1"/>
</dbReference>
<gene>
    <name evidence="1" type="ORF">F7731_24810</name>
</gene>
<keyword evidence="2" id="KW-1185">Reference proteome</keyword>
<dbReference type="GO" id="GO:0005737">
    <property type="term" value="C:cytoplasm"/>
    <property type="evidence" value="ECO:0007669"/>
    <property type="project" value="TreeGrafter"/>
</dbReference>
<dbReference type="Gene3D" id="3.40.50.720">
    <property type="entry name" value="NAD(P)-binding Rossmann-like Domain"/>
    <property type="match status" value="1"/>
</dbReference>
<dbReference type="AlphaFoldDB" id="A0A6L3UZB5"/>
<name>A0A6L3UZB5_9BACI</name>
<dbReference type="InterPro" id="IPR003462">
    <property type="entry name" value="ODC_Mu_crystall"/>
</dbReference>
<comment type="caution">
    <text evidence="1">The sequence shown here is derived from an EMBL/GenBank/DDBJ whole genome shotgun (WGS) entry which is preliminary data.</text>
</comment>
<dbReference type="Gene3D" id="3.30.1780.10">
    <property type="entry name" value="ornithine cyclodeaminase, domain 1"/>
    <property type="match status" value="1"/>
</dbReference>
<evidence type="ECO:0000313" key="2">
    <source>
        <dbReference type="Proteomes" id="UP000481030"/>
    </source>
</evidence>
<accession>A0A6L3UZB5</accession>
<organism evidence="1 2">
    <name type="scientific">Cytobacillus depressus</name>
    <dbReference type="NCBI Taxonomy" id="1602942"/>
    <lineage>
        <taxon>Bacteria</taxon>
        <taxon>Bacillati</taxon>
        <taxon>Bacillota</taxon>
        <taxon>Bacilli</taxon>
        <taxon>Bacillales</taxon>
        <taxon>Bacillaceae</taxon>
        <taxon>Cytobacillus</taxon>
    </lineage>
</organism>
<sequence>MTLLLKNTDIKGLLSPQELITELKDGFEKYSIMRNIDGQRANSPLPNDYSSSMIIFPGLLNEIPAYTVKVHAKFQNQSPSIKGVIHLHDLNNGDLLSIMDSPYLTAVRTGLSGALGTHILSHSNASRVTIIGCGVQGELQLRSLTYFRSISKVYAFDLIPEKARLFANKMSTELNIPVFASESLEEVTKQAEIIISATWSEEPFLFPKMIQPGTHITTLGADQPGKCEISAELIQQSVFICDDINLSEKMGAIGGAGLTRKDVVPYELGEVLAGYRSGRTSPEEITVFGSVGLAFQDLVVAWNVYQKAIEKGIGESFDFNL</sequence>
<dbReference type="Proteomes" id="UP000481030">
    <property type="component" value="Unassembled WGS sequence"/>
</dbReference>
<dbReference type="InterPro" id="IPR036291">
    <property type="entry name" value="NAD(P)-bd_dom_sf"/>
</dbReference>
<evidence type="ECO:0000313" key="1">
    <source>
        <dbReference type="EMBL" id="KAB2328645.1"/>
    </source>
</evidence>
<dbReference type="PANTHER" id="PTHR13812:SF19">
    <property type="entry name" value="KETIMINE REDUCTASE MU-CRYSTALLIN"/>
    <property type="match status" value="1"/>
</dbReference>
<reference evidence="1 2" key="1">
    <citation type="journal article" date="2016" name="Antonie Van Leeuwenhoek">
        <title>Bacillus depressus sp. nov., isolated from soil of a sunflower field.</title>
        <authorList>
            <person name="Wei X."/>
            <person name="Xin D."/>
            <person name="Xin Y."/>
            <person name="Zhang H."/>
            <person name="Wang T."/>
            <person name="Zhang J."/>
        </authorList>
    </citation>
    <scope>NUCLEOTIDE SEQUENCE [LARGE SCALE GENOMIC DNA]</scope>
    <source>
        <strain evidence="1 2">BZ1</strain>
    </source>
</reference>
<proteinExistence type="predicted"/>
<dbReference type="RefSeq" id="WP_151537453.1">
    <property type="nucleotide sequence ID" value="NZ_WBOS01000026.1"/>
</dbReference>
<dbReference type="PANTHER" id="PTHR13812">
    <property type="entry name" value="KETIMINE REDUCTASE MU-CRYSTALLIN"/>
    <property type="match status" value="1"/>
</dbReference>
<dbReference type="EMBL" id="WBOS01000026">
    <property type="protein sequence ID" value="KAB2328645.1"/>
    <property type="molecule type" value="Genomic_DNA"/>
</dbReference>
<dbReference type="InterPro" id="IPR023401">
    <property type="entry name" value="ODC_N"/>
</dbReference>
<dbReference type="OrthoDB" id="9792005at2"/>